<feature type="domain" description="Glycerol-3-phosphate dehydrogenase NAD-dependent C-terminal" evidence="19">
    <location>
        <begin position="230"/>
        <end position="371"/>
    </location>
</feature>
<comment type="pathway">
    <text evidence="13">Membrane lipid metabolism; glycerophospholipid metabolism.</text>
</comment>
<dbReference type="Gene3D" id="3.40.50.720">
    <property type="entry name" value="NAD(P)-binding Rossmann-like Domain"/>
    <property type="match status" value="1"/>
</dbReference>
<dbReference type="SUPFAM" id="SSF51735">
    <property type="entry name" value="NAD(P)-binding Rossmann-fold domains"/>
    <property type="match status" value="1"/>
</dbReference>
<dbReference type="InterPro" id="IPR036291">
    <property type="entry name" value="NAD(P)-bd_dom_sf"/>
</dbReference>
<feature type="binding site" evidence="13">
    <location>
        <position position="332"/>
    </location>
    <ligand>
        <name>NADPH</name>
        <dbReference type="ChEBI" id="CHEBI:57783"/>
    </ligand>
</feature>
<keyword evidence="5 13" id="KW-0520">NAD</keyword>
<feature type="binding site" evidence="13">
    <location>
        <position position="330"/>
    </location>
    <ligand>
        <name>NADPH</name>
        <dbReference type="ChEBI" id="CHEBI:57783"/>
    </ligand>
</feature>
<dbReference type="NCBIfam" id="NF000940">
    <property type="entry name" value="PRK00094.1-2"/>
    <property type="match status" value="1"/>
</dbReference>
<comment type="caution">
    <text evidence="20">The sequence shown here is derived from an EMBL/GenBank/DDBJ whole genome shotgun (WGS) entry which is preliminary data.</text>
</comment>
<comment type="caution">
    <text evidence="13">Lacks conserved residue(s) required for the propagation of feature annotation.</text>
</comment>
<dbReference type="STRING" id="1077974.GOEFS_052_00070"/>
<evidence type="ECO:0000256" key="6">
    <source>
        <dbReference type="ARBA" id="ARBA00023098"/>
    </source>
</evidence>
<dbReference type="EC" id="1.1.1.94" evidence="10 13"/>
<feature type="binding site" evidence="13">
    <location>
        <position position="156"/>
    </location>
    <ligand>
        <name>sn-glycerol 3-phosphate</name>
        <dbReference type="ChEBI" id="CHEBI:57597"/>
    </ligand>
</feature>
<feature type="domain" description="Glycerol-3-phosphate dehydrogenase NAD-dependent N-terminal" evidence="18">
    <location>
        <begin position="56"/>
        <end position="209"/>
    </location>
</feature>
<dbReference type="SUPFAM" id="SSF48179">
    <property type="entry name" value="6-phosphogluconate dehydrogenase C-terminal domain-like"/>
    <property type="match status" value="1"/>
</dbReference>
<keyword evidence="2 13" id="KW-0444">Lipid biosynthesis</keyword>
<dbReference type="InterPro" id="IPR006168">
    <property type="entry name" value="G3P_DH_NAD-dep"/>
</dbReference>
<feature type="binding site" evidence="16">
    <location>
        <position position="305"/>
    </location>
    <ligand>
        <name>NAD(+)</name>
        <dbReference type="ChEBI" id="CHEBI:57540"/>
    </ligand>
</feature>
<dbReference type="GO" id="GO:0051287">
    <property type="term" value="F:NAD binding"/>
    <property type="evidence" value="ECO:0007669"/>
    <property type="project" value="InterPro"/>
</dbReference>
<dbReference type="eggNOG" id="COG0240">
    <property type="taxonomic scope" value="Bacteria"/>
</dbReference>
<evidence type="ECO:0000256" key="14">
    <source>
        <dbReference type="PIRSR" id="PIRSR000114-1"/>
    </source>
</evidence>
<evidence type="ECO:0000256" key="13">
    <source>
        <dbReference type="HAMAP-Rule" id="MF_00394"/>
    </source>
</evidence>
<feature type="binding site" evidence="15">
    <location>
        <position position="156"/>
    </location>
    <ligand>
        <name>substrate</name>
    </ligand>
</feature>
<dbReference type="HAMAP" id="MF_00394">
    <property type="entry name" value="NAD_Glyc3P_dehydrog"/>
    <property type="match status" value="1"/>
</dbReference>
<dbReference type="UniPathway" id="UPA00940"/>
<dbReference type="InterPro" id="IPR008927">
    <property type="entry name" value="6-PGluconate_DH-like_C_sf"/>
</dbReference>
<dbReference type="GO" id="GO:0046167">
    <property type="term" value="P:glycerol-3-phosphate biosynthetic process"/>
    <property type="evidence" value="ECO:0007669"/>
    <property type="project" value="UniProtKB-UniRule"/>
</dbReference>
<keyword evidence="21" id="KW-1185">Reference proteome</keyword>
<evidence type="ECO:0000256" key="3">
    <source>
        <dbReference type="ARBA" id="ARBA00022857"/>
    </source>
</evidence>
<feature type="binding site" evidence="13">
    <location>
        <position position="63"/>
    </location>
    <ligand>
        <name>NADPH</name>
        <dbReference type="ChEBI" id="CHEBI:57783"/>
    </ligand>
</feature>
<dbReference type="Pfam" id="PF01210">
    <property type="entry name" value="NAD_Gly3P_dh_N"/>
    <property type="match status" value="1"/>
</dbReference>
<dbReference type="GO" id="GO:0141153">
    <property type="term" value="F:glycerol-3-phosphate dehydrogenase (NADP+) activity"/>
    <property type="evidence" value="ECO:0007669"/>
    <property type="project" value="RHEA"/>
</dbReference>
<evidence type="ECO:0000256" key="15">
    <source>
        <dbReference type="PIRSR" id="PIRSR000114-2"/>
    </source>
</evidence>
<dbReference type="PROSITE" id="PS00957">
    <property type="entry name" value="NAD_G3PDH"/>
    <property type="match status" value="1"/>
</dbReference>
<keyword evidence="6 13" id="KW-0443">Lipid metabolism</keyword>
<dbReference type="GO" id="GO:0046168">
    <property type="term" value="P:glycerol-3-phosphate catabolic process"/>
    <property type="evidence" value="ECO:0007669"/>
    <property type="project" value="InterPro"/>
</dbReference>
<dbReference type="InterPro" id="IPR013328">
    <property type="entry name" value="6PGD_dom2"/>
</dbReference>
<evidence type="ECO:0000256" key="4">
    <source>
        <dbReference type="ARBA" id="ARBA00023002"/>
    </source>
</evidence>
<feature type="binding site" evidence="13">
    <location>
        <position position="294"/>
    </location>
    <ligand>
        <name>sn-glycerol 3-phosphate</name>
        <dbReference type="ChEBI" id="CHEBI:57597"/>
    </ligand>
</feature>
<evidence type="ECO:0000256" key="1">
    <source>
        <dbReference type="ARBA" id="ARBA00011009"/>
    </source>
</evidence>
<dbReference type="PANTHER" id="PTHR11728">
    <property type="entry name" value="GLYCEROL-3-PHOSPHATE DEHYDROGENASE"/>
    <property type="match status" value="1"/>
</dbReference>
<dbReference type="InterPro" id="IPR011128">
    <property type="entry name" value="G3P_DH_NAD-dep_N"/>
</dbReference>
<proteinExistence type="inferred from homology"/>
<dbReference type="AlphaFoldDB" id="H0QZT3"/>
<feature type="binding site" evidence="13">
    <location>
        <position position="190"/>
    </location>
    <ligand>
        <name>NADPH</name>
        <dbReference type="ChEBI" id="CHEBI:57783"/>
    </ligand>
</feature>
<evidence type="ECO:0000259" key="19">
    <source>
        <dbReference type="Pfam" id="PF07479"/>
    </source>
</evidence>
<keyword evidence="13" id="KW-0963">Cytoplasm</keyword>
<evidence type="ECO:0000256" key="16">
    <source>
        <dbReference type="PIRSR" id="PIRSR000114-3"/>
    </source>
</evidence>
<evidence type="ECO:0000256" key="2">
    <source>
        <dbReference type="ARBA" id="ARBA00022516"/>
    </source>
</evidence>
<feature type="binding site" evidence="13">
    <location>
        <position position="306"/>
    </location>
    <ligand>
        <name>sn-glycerol 3-phosphate</name>
        <dbReference type="ChEBI" id="CHEBI:57597"/>
    </ligand>
</feature>
<evidence type="ECO:0000256" key="5">
    <source>
        <dbReference type="ARBA" id="ARBA00023027"/>
    </source>
</evidence>
<comment type="similarity">
    <text evidence="1 13 17">Belongs to the NAD-dependent glycerol-3-phosphate dehydrogenase family.</text>
</comment>
<dbReference type="PIRSF" id="PIRSF000114">
    <property type="entry name" value="Glycerol-3-P_dh"/>
    <property type="match status" value="1"/>
</dbReference>
<keyword evidence="4 13" id="KW-0560">Oxidoreductase</keyword>
<evidence type="ECO:0000256" key="8">
    <source>
        <dbReference type="ARBA" id="ARBA00023264"/>
    </source>
</evidence>
<feature type="binding site" evidence="13">
    <location>
        <position position="83"/>
    </location>
    <ligand>
        <name>NADPH</name>
        <dbReference type="ChEBI" id="CHEBI:57783"/>
    </ligand>
</feature>
<sequence length="388" mass="39985">MRSIMTPGRAARYVRGSDTARVGIAATIEQLLLNRSDVAVLGAAEVGCEGVAVRAVVMGAGSWGTATAKVLVDAGTDTRIWARRPEVADRINSEHRSGYLPGIALPEGLRAVSSVEEALDGADIVVCGVPSQSLRPNLADWKPLISPDASLVSLAKGIETSTLLRMTQVIGEVTSFPEEQIAVLSGPNLAREVAEQQPAATVIACVDEARAQLLQNAFSTNYFRPYTNVDVIGCEIGGAVKNVIALACGMASGIGLGQNTLATIITRGLAETIRLGGAVGARIETLAGLAGIGDLVATCSSPLSRNRTFGARLGEGATLAEAQEATNGQVAEGVKSCSSVQALAEKHGVEMPLTAAVNSVCHDGLSVADAISSLLGRSTKPETYEGRG</sequence>
<feature type="binding site" evidence="13">
    <location>
        <position position="304"/>
    </location>
    <ligand>
        <name>sn-glycerol 3-phosphate</name>
        <dbReference type="ChEBI" id="CHEBI:57597"/>
    </ligand>
</feature>
<evidence type="ECO:0000256" key="11">
    <source>
        <dbReference type="ARBA" id="ARBA00069372"/>
    </source>
</evidence>
<keyword evidence="8 13" id="KW-1208">Phospholipid metabolism</keyword>
<dbReference type="Gene3D" id="1.10.1040.10">
    <property type="entry name" value="N-(1-d-carboxylethyl)-l-norvaline Dehydrogenase, domain 2"/>
    <property type="match status" value="1"/>
</dbReference>
<feature type="binding site" evidence="15">
    <location>
        <begin position="305"/>
        <end position="306"/>
    </location>
    <ligand>
        <name>substrate</name>
    </ligand>
</feature>
<dbReference type="PANTHER" id="PTHR11728:SF1">
    <property type="entry name" value="GLYCEROL-3-PHOSPHATE DEHYDROGENASE [NAD(+)] 2, CHLOROPLASTIC"/>
    <property type="match status" value="1"/>
</dbReference>
<feature type="binding site" evidence="13">
    <location>
        <position position="62"/>
    </location>
    <ligand>
        <name>NADPH</name>
        <dbReference type="ChEBI" id="CHEBI:57783"/>
    </ligand>
</feature>
<evidence type="ECO:0000256" key="10">
    <source>
        <dbReference type="ARBA" id="ARBA00066687"/>
    </source>
</evidence>
<evidence type="ECO:0000256" key="17">
    <source>
        <dbReference type="RuleBase" id="RU000437"/>
    </source>
</evidence>
<dbReference type="GO" id="GO:0005975">
    <property type="term" value="P:carbohydrate metabolic process"/>
    <property type="evidence" value="ECO:0007669"/>
    <property type="project" value="InterPro"/>
</dbReference>
<evidence type="ECO:0000313" key="20">
    <source>
        <dbReference type="EMBL" id="GAB18334.1"/>
    </source>
</evidence>
<keyword evidence="13" id="KW-0547">Nucleotide-binding</keyword>
<comment type="catalytic activity">
    <reaction evidence="13">
        <text>sn-glycerol 3-phosphate + NAD(+) = dihydroxyacetone phosphate + NADH + H(+)</text>
        <dbReference type="Rhea" id="RHEA:11092"/>
        <dbReference type="ChEBI" id="CHEBI:15378"/>
        <dbReference type="ChEBI" id="CHEBI:57540"/>
        <dbReference type="ChEBI" id="CHEBI:57597"/>
        <dbReference type="ChEBI" id="CHEBI:57642"/>
        <dbReference type="ChEBI" id="CHEBI:57945"/>
        <dbReference type="EC" id="1.1.1.94"/>
    </reaction>
</comment>
<dbReference type="InterPro" id="IPR006109">
    <property type="entry name" value="G3P_DH_NAD-dep_C"/>
</dbReference>
<feature type="binding site" evidence="13">
    <location>
        <position position="186"/>
    </location>
    <ligand>
        <name>sn-glycerol 3-phosphate</name>
        <dbReference type="ChEBI" id="CHEBI:57597"/>
    </ligand>
</feature>
<reference evidence="20 21" key="1">
    <citation type="submission" date="2011-12" db="EMBL/GenBank/DDBJ databases">
        <title>Whole genome shotgun sequence of Gordonia effusa NBRC 100432.</title>
        <authorList>
            <person name="Yoshida I."/>
            <person name="Takarada H."/>
            <person name="Hosoyama A."/>
            <person name="Tsuchikane K."/>
            <person name="Katsumata H."/>
            <person name="Yamazaki S."/>
            <person name="Fujita N."/>
        </authorList>
    </citation>
    <scope>NUCLEOTIDE SEQUENCE [LARGE SCALE GENOMIC DNA]</scope>
    <source>
        <strain evidence="20 21">NBRC 100432</strain>
    </source>
</reference>
<comment type="subcellular location">
    <subcellularLocation>
        <location evidence="13">Cytoplasm</location>
    </subcellularLocation>
</comment>
<gene>
    <name evidence="13 20" type="primary">gpsA</name>
    <name evidence="20" type="ORF">GOEFS_052_00070</name>
</gene>
<evidence type="ECO:0000256" key="9">
    <source>
        <dbReference type="ARBA" id="ARBA00052716"/>
    </source>
</evidence>
<dbReference type="GO" id="GO:0141152">
    <property type="term" value="F:glycerol-3-phosphate dehydrogenase (NAD+) activity"/>
    <property type="evidence" value="ECO:0007669"/>
    <property type="project" value="RHEA"/>
</dbReference>
<dbReference type="Pfam" id="PF07479">
    <property type="entry name" value="NAD_Gly3P_dh_C"/>
    <property type="match status" value="1"/>
</dbReference>
<evidence type="ECO:0000313" key="21">
    <source>
        <dbReference type="Proteomes" id="UP000035034"/>
    </source>
</evidence>
<evidence type="ECO:0000256" key="12">
    <source>
        <dbReference type="ARBA" id="ARBA00080511"/>
    </source>
</evidence>
<feature type="binding site" evidence="13">
    <location>
        <position position="156"/>
    </location>
    <ligand>
        <name>NADPH</name>
        <dbReference type="ChEBI" id="CHEBI:57783"/>
    </ligand>
</feature>
<dbReference type="Proteomes" id="UP000035034">
    <property type="component" value="Unassembled WGS sequence"/>
</dbReference>
<feature type="binding site" evidence="13">
    <location>
        <position position="99"/>
    </location>
    <ligand>
        <name>NADPH</name>
        <dbReference type="ChEBI" id="CHEBI:57783"/>
    </ligand>
</feature>
<feature type="binding site" evidence="13">
    <location>
        <position position="241"/>
    </location>
    <ligand>
        <name>sn-glycerol 3-phosphate</name>
        <dbReference type="ChEBI" id="CHEBI:57597"/>
    </ligand>
</feature>
<comment type="function">
    <text evidence="13">Catalyzes the reduction of the glycolytic intermediate dihydroxyacetone phosphate (DHAP) to sn-glycerol 3-phosphate (G3P), the key precursor for phospholipid synthesis.</text>
</comment>
<dbReference type="FunFam" id="1.10.1040.10:FF:000001">
    <property type="entry name" value="Glycerol-3-phosphate dehydrogenase [NAD(P)+]"/>
    <property type="match status" value="1"/>
</dbReference>
<dbReference type="NCBIfam" id="NF000942">
    <property type="entry name" value="PRK00094.1-4"/>
    <property type="match status" value="1"/>
</dbReference>
<keyword evidence="7 13" id="KW-0594">Phospholipid biosynthesis</keyword>
<evidence type="ECO:0000256" key="7">
    <source>
        <dbReference type="ARBA" id="ARBA00023209"/>
    </source>
</evidence>
<feature type="binding site" evidence="16">
    <location>
        <position position="190"/>
    </location>
    <ligand>
        <name>NAD(+)</name>
        <dbReference type="ChEBI" id="CHEBI:57540"/>
    </ligand>
</feature>
<comment type="catalytic activity">
    <reaction evidence="9">
        <text>sn-glycerol 3-phosphate + NADP(+) = dihydroxyacetone phosphate + NADPH + H(+)</text>
        <dbReference type="Rhea" id="RHEA:11096"/>
        <dbReference type="ChEBI" id="CHEBI:15378"/>
        <dbReference type="ChEBI" id="CHEBI:57597"/>
        <dbReference type="ChEBI" id="CHEBI:57642"/>
        <dbReference type="ChEBI" id="CHEBI:57783"/>
        <dbReference type="ChEBI" id="CHEBI:58349"/>
        <dbReference type="EC" id="1.1.1.94"/>
    </reaction>
    <physiologicalReaction direction="right-to-left" evidence="9">
        <dbReference type="Rhea" id="RHEA:11098"/>
    </physiologicalReaction>
</comment>
<accession>H0QZT3</accession>
<feature type="active site" description="Proton acceptor" evidence="13 14">
    <location>
        <position position="241"/>
    </location>
</feature>
<feature type="binding site" evidence="16">
    <location>
        <begin position="59"/>
        <end position="64"/>
    </location>
    <ligand>
        <name>NAD(+)</name>
        <dbReference type="ChEBI" id="CHEBI:57540"/>
    </ligand>
</feature>
<dbReference type="GO" id="GO:0008654">
    <property type="term" value="P:phospholipid biosynthetic process"/>
    <property type="evidence" value="ECO:0007669"/>
    <property type="project" value="UniProtKB-KW"/>
</dbReference>
<dbReference type="GO" id="GO:0006650">
    <property type="term" value="P:glycerophospholipid metabolic process"/>
    <property type="evidence" value="ECO:0007669"/>
    <property type="project" value="UniProtKB-UniRule"/>
</dbReference>
<feature type="binding site" evidence="13">
    <location>
        <position position="84"/>
    </location>
    <ligand>
        <name>NADPH</name>
        <dbReference type="ChEBI" id="CHEBI:57783"/>
    </ligand>
</feature>
<dbReference type="PRINTS" id="PR00077">
    <property type="entry name" value="GPDHDRGNASE"/>
</dbReference>
<organism evidence="20 21">
    <name type="scientific">Gordonia effusa NBRC 100432</name>
    <dbReference type="NCBI Taxonomy" id="1077974"/>
    <lineage>
        <taxon>Bacteria</taxon>
        <taxon>Bacillati</taxon>
        <taxon>Actinomycetota</taxon>
        <taxon>Actinomycetes</taxon>
        <taxon>Mycobacteriales</taxon>
        <taxon>Gordoniaceae</taxon>
        <taxon>Gordonia</taxon>
    </lineage>
</organism>
<protein>
    <recommendedName>
        <fullName evidence="11 13">Glycerol-3-phosphate dehydrogenase [NAD(P)+]</fullName>
        <ecNumber evidence="10 13">1.1.1.94</ecNumber>
    </recommendedName>
    <alternativeName>
        <fullName evidence="13">NAD(P)(+)-dependent glycerol-3-phosphate dehydrogenase</fullName>
    </alternativeName>
    <alternativeName>
        <fullName evidence="12 13">NAD(P)H-dependent dihydroxyacetone-phosphate reductase</fullName>
    </alternativeName>
</protein>
<dbReference type="EMBL" id="BAEH01000052">
    <property type="protein sequence ID" value="GAB18334.1"/>
    <property type="molecule type" value="Genomic_DNA"/>
</dbReference>
<evidence type="ECO:0000259" key="18">
    <source>
        <dbReference type="Pfam" id="PF01210"/>
    </source>
</evidence>
<feature type="binding site" evidence="13">
    <location>
        <position position="305"/>
    </location>
    <ligand>
        <name>sn-glycerol 3-phosphate</name>
        <dbReference type="ChEBI" id="CHEBI:57597"/>
    </ligand>
</feature>
<dbReference type="GO" id="GO:0005829">
    <property type="term" value="C:cytosol"/>
    <property type="evidence" value="ECO:0007669"/>
    <property type="project" value="TreeGrafter"/>
</dbReference>
<feature type="binding site" evidence="13">
    <location>
        <position position="305"/>
    </location>
    <ligand>
        <name>NADPH</name>
        <dbReference type="ChEBI" id="CHEBI:57783"/>
    </ligand>
</feature>
<name>H0QZT3_9ACTN</name>
<keyword evidence="3 13" id="KW-0521">NADP</keyword>
<dbReference type="FunFam" id="3.40.50.720:FF:000019">
    <property type="entry name" value="Glycerol-3-phosphate dehydrogenase [NAD(P)+]"/>
    <property type="match status" value="1"/>
</dbReference>